<dbReference type="AlphaFoldDB" id="A0A9J6GFH8"/>
<reference evidence="2 3" key="1">
    <citation type="journal article" date="2020" name="Cell">
        <title>Large-Scale Comparative Analyses of Tick Genomes Elucidate Their Genetic Diversity and Vector Capacities.</title>
        <authorList>
            <consortium name="Tick Genome and Microbiome Consortium (TIGMIC)"/>
            <person name="Jia N."/>
            <person name="Wang J."/>
            <person name="Shi W."/>
            <person name="Du L."/>
            <person name="Sun Y."/>
            <person name="Zhan W."/>
            <person name="Jiang J.F."/>
            <person name="Wang Q."/>
            <person name="Zhang B."/>
            <person name="Ji P."/>
            <person name="Bell-Sakyi L."/>
            <person name="Cui X.M."/>
            <person name="Yuan T.T."/>
            <person name="Jiang B.G."/>
            <person name="Yang W.F."/>
            <person name="Lam T.T."/>
            <person name="Chang Q.C."/>
            <person name="Ding S.J."/>
            <person name="Wang X.J."/>
            <person name="Zhu J.G."/>
            <person name="Ruan X.D."/>
            <person name="Zhao L."/>
            <person name="Wei J.T."/>
            <person name="Ye R.Z."/>
            <person name="Que T.C."/>
            <person name="Du C.H."/>
            <person name="Zhou Y.H."/>
            <person name="Cheng J.X."/>
            <person name="Dai P.F."/>
            <person name="Guo W.B."/>
            <person name="Han X.H."/>
            <person name="Huang E.J."/>
            <person name="Li L.F."/>
            <person name="Wei W."/>
            <person name="Gao Y.C."/>
            <person name="Liu J.Z."/>
            <person name="Shao H.Z."/>
            <person name="Wang X."/>
            <person name="Wang C.C."/>
            <person name="Yang T.C."/>
            <person name="Huo Q.B."/>
            <person name="Li W."/>
            <person name="Chen H.Y."/>
            <person name="Chen S.E."/>
            <person name="Zhou L.G."/>
            <person name="Ni X.B."/>
            <person name="Tian J.H."/>
            <person name="Sheng Y."/>
            <person name="Liu T."/>
            <person name="Pan Y.S."/>
            <person name="Xia L.Y."/>
            <person name="Li J."/>
            <person name="Zhao F."/>
            <person name="Cao W.C."/>
        </authorList>
    </citation>
    <scope>NUCLEOTIDE SEQUENCE [LARGE SCALE GENOMIC DNA]</scope>
    <source>
        <strain evidence="2">HaeL-2018</strain>
    </source>
</reference>
<evidence type="ECO:0000313" key="2">
    <source>
        <dbReference type="EMBL" id="KAH9373947.1"/>
    </source>
</evidence>
<dbReference type="OMA" id="HATTHGD"/>
<feature type="compositionally biased region" description="Low complexity" evidence="1">
    <location>
        <begin position="135"/>
        <end position="152"/>
    </location>
</feature>
<proteinExistence type="predicted"/>
<sequence>MEVESPAENRPQQLDLEHQSPPKPCGEMGAGEHPCEESNVARGALCGSHAPGERGDWATAVGDDSAGESTPEYLTPACSLFSLEFYCSTLEVFSSEQQPAVEEEEPSRPSSSDEQRKECPQLSIPQPGYRHLTDDGSSCDASSSDLRSSCSGQPRGASYYSPCSPLFRCTSPSSEDCPSSPAAPPRGEPSSVQSKVELVRGLEEDPLATHVKRGTSRRRGKQFWASLWTGLRRRFQQWALPRRQRKQRGRVGSLLRSGRHATTHGDREDEDDITSSDEFYSASARWNVRRIYRRFVSCLRVVCARRGS</sequence>
<dbReference type="Proteomes" id="UP000821853">
    <property type="component" value="Chromosome 4"/>
</dbReference>
<comment type="caution">
    <text evidence="2">The sequence shown here is derived from an EMBL/GenBank/DDBJ whole genome shotgun (WGS) entry which is preliminary data.</text>
</comment>
<feature type="region of interest" description="Disordered" evidence="1">
    <location>
        <begin position="94"/>
        <end position="156"/>
    </location>
</feature>
<name>A0A9J6GFH8_HAELO</name>
<evidence type="ECO:0000256" key="1">
    <source>
        <dbReference type="SAM" id="MobiDB-lite"/>
    </source>
</evidence>
<feature type="region of interest" description="Disordered" evidence="1">
    <location>
        <begin position="242"/>
        <end position="273"/>
    </location>
</feature>
<gene>
    <name evidence="2" type="ORF">HPB48_001123</name>
</gene>
<feature type="region of interest" description="Disordered" evidence="1">
    <location>
        <begin position="1"/>
        <end position="73"/>
    </location>
</feature>
<protein>
    <submittedName>
        <fullName evidence="2">Uncharacterized protein</fullName>
    </submittedName>
</protein>
<keyword evidence="3" id="KW-1185">Reference proteome</keyword>
<feature type="region of interest" description="Disordered" evidence="1">
    <location>
        <begin position="174"/>
        <end position="195"/>
    </location>
</feature>
<dbReference type="VEuPathDB" id="VectorBase:HLOH_057408"/>
<evidence type="ECO:0000313" key="3">
    <source>
        <dbReference type="Proteomes" id="UP000821853"/>
    </source>
</evidence>
<accession>A0A9J6GFH8</accession>
<organism evidence="2 3">
    <name type="scientific">Haemaphysalis longicornis</name>
    <name type="common">Bush tick</name>
    <dbReference type="NCBI Taxonomy" id="44386"/>
    <lineage>
        <taxon>Eukaryota</taxon>
        <taxon>Metazoa</taxon>
        <taxon>Ecdysozoa</taxon>
        <taxon>Arthropoda</taxon>
        <taxon>Chelicerata</taxon>
        <taxon>Arachnida</taxon>
        <taxon>Acari</taxon>
        <taxon>Parasitiformes</taxon>
        <taxon>Ixodida</taxon>
        <taxon>Ixodoidea</taxon>
        <taxon>Ixodidae</taxon>
        <taxon>Haemaphysalinae</taxon>
        <taxon>Haemaphysalis</taxon>
    </lineage>
</organism>
<dbReference type="EMBL" id="JABSTR010000006">
    <property type="protein sequence ID" value="KAH9373947.1"/>
    <property type="molecule type" value="Genomic_DNA"/>
</dbReference>